<dbReference type="InterPro" id="IPR016024">
    <property type="entry name" value="ARM-type_fold"/>
</dbReference>
<dbReference type="AlphaFoldDB" id="A0AAE1TNA0"/>
<reference evidence="6" key="1">
    <citation type="submission" date="2023-11" db="EMBL/GenBank/DDBJ databases">
        <title>Genome assemblies of two species of porcelain crab, Petrolisthes cinctipes and Petrolisthes manimaculis (Anomura: Porcellanidae).</title>
        <authorList>
            <person name="Angst P."/>
        </authorList>
    </citation>
    <scope>NUCLEOTIDE SEQUENCE</scope>
    <source>
        <strain evidence="6">PB745_02</strain>
        <tissue evidence="6">Gill</tissue>
    </source>
</reference>
<dbReference type="GO" id="GO:0003743">
    <property type="term" value="F:translation initiation factor activity"/>
    <property type="evidence" value="ECO:0007669"/>
    <property type="project" value="UniProtKB-KW"/>
</dbReference>
<gene>
    <name evidence="6" type="ORF">Pmani_035859</name>
</gene>
<feature type="compositionally biased region" description="Basic and acidic residues" evidence="4">
    <location>
        <begin position="608"/>
        <end position="619"/>
    </location>
</feature>
<comment type="similarity">
    <text evidence="1">Belongs to the eukaryotic initiation factor 4G family.</text>
</comment>
<feature type="compositionally biased region" description="Polar residues" evidence="4">
    <location>
        <begin position="626"/>
        <end position="638"/>
    </location>
</feature>
<feature type="domain" description="MIF4G" evidence="5">
    <location>
        <begin position="936"/>
        <end position="1026"/>
    </location>
</feature>
<evidence type="ECO:0000313" key="7">
    <source>
        <dbReference type="Proteomes" id="UP001292094"/>
    </source>
</evidence>
<feature type="region of interest" description="Disordered" evidence="4">
    <location>
        <begin position="843"/>
        <end position="894"/>
    </location>
</feature>
<evidence type="ECO:0000256" key="1">
    <source>
        <dbReference type="ARBA" id="ARBA00005775"/>
    </source>
</evidence>
<accession>A0AAE1TNA0</accession>
<feature type="compositionally biased region" description="Basic and acidic residues" evidence="4">
    <location>
        <begin position="659"/>
        <end position="769"/>
    </location>
</feature>
<evidence type="ECO:0000256" key="2">
    <source>
        <dbReference type="ARBA" id="ARBA00022540"/>
    </source>
</evidence>
<dbReference type="GO" id="GO:0016281">
    <property type="term" value="C:eukaryotic translation initiation factor 4F complex"/>
    <property type="evidence" value="ECO:0007669"/>
    <property type="project" value="TreeGrafter"/>
</dbReference>
<dbReference type="PANTHER" id="PTHR23253:SF9">
    <property type="entry name" value="EUKARYOTIC TRANSLATION INITIATION FACTOR 4 GAMMA 2"/>
    <property type="match status" value="1"/>
</dbReference>
<sequence length="1026" mass="114485">MPQGPPLLPYRPPGMYSPHGVPSIYPNSYQQPAGVVYPHVMKATTLKKAPPKNIIPIIDPDTGRNILDDLNNDKTDQSLTLPQSSESSTGNTPTHSATPPTKTKEALEVIAKFAEEVAKRAADKDTDIETENIVSTDKESDSIIINECKESKKMNNNRANEAKPVSNSLVESGIGKAIPEPLEVVKPQPKQQPALDSQQIQLPQFTQQVPQLQTIQQPIPVQYLQQIPQQQIQPSLQTIAPHVSEIPPQPMQQPAQQPSPHLSQAPQQTPQKQKSPVPVPQQQPQQSGIQQQLQPQPTVQKSQPLELPTSAQASLPQPQPQQIQELPEIKPEALVKIPSPPQSDVRENLVSAQASLPQPQPQQIQELPEIKPEALVKIPSPPQSDVRENLVKKTPVKPEPQLPVKEINAKPSVPVEPVKEEITPEPQQQQQQKLASEQPSQQQQKLASEQPSQQQQKLASEQPSQQQEQLASEQPSQQQQKLTSEQPSQQQEQLASEQPSQQQEQLASQQPSQQQQQQLPSQLPSQQPSQQQQQLPSQQPSQQQQSTHGKCGKIVPCEETTPTCDIVDNSTAQPPLQSLIQSQQPPKATTPPAAFQPTANKITAPVHNAKEMPKKEETPKPPPSALMQTPSVCQASLPPSQPLLAKEPTPQPAPVPTLLKEERPDGPEKESEVNNFHKEKEEKEKDKTPPEKESEVNNFHKEKEEKEKDKTPPEKESEVNNFHKEKEEKEKDKTPPEKESEVNNFHKEKEEKEKDETPHPKYAHKDDKWSPVNPNGKRQYDRNFLHSLRYSPLSIIKREFLPSLEIVSDEPVKALGPCGPMLLVEGWPSFPVDFIISLSENKQPRTVGRNSQQQYEAGGVRKSQQQCDKRCSRNSQQQCDTRGLHKSQQQRNSRSIRVINIPSHDSKLKTVKNAWKPTVKENSSDNSESETDVVVRLMRAILNKLTPEKFDKLIGSVKELPIYTTESLSAVVDLIFEKAMNEQGFSSTYANMCKVLSLMSVSGNGNESSNSGSSEVNFRNLILNKC</sequence>
<feature type="compositionally biased region" description="Low complexity" evidence="4">
    <location>
        <begin position="252"/>
        <end position="303"/>
    </location>
</feature>
<feature type="region of interest" description="Disordered" evidence="4">
    <location>
        <begin position="60"/>
        <end position="104"/>
    </location>
</feature>
<dbReference type="EMBL" id="JAWZYT010005196">
    <property type="protein sequence ID" value="KAK4291306.1"/>
    <property type="molecule type" value="Genomic_DNA"/>
</dbReference>
<keyword evidence="2" id="KW-0396">Initiation factor</keyword>
<proteinExistence type="inferred from homology"/>
<dbReference type="Gene3D" id="1.25.40.180">
    <property type="match status" value="1"/>
</dbReference>
<dbReference type="GO" id="GO:0003729">
    <property type="term" value="F:mRNA binding"/>
    <property type="evidence" value="ECO:0007669"/>
    <property type="project" value="TreeGrafter"/>
</dbReference>
<comment type="caution">
    <text evidence="6">The sequence shown here is derived from an EMBL/GenBank/DDBJ whole genome shotgun (WGS) entry which is preliminary data.</text>
</comment>
<organism evidence="6 7">
    <name type="scientific">Petrolisthes manimaculis</name>
    <dbReference type="NCBI Taxonomy" id="1843537"/>
    <lineage>
        <taxon>Eukaryota</taxon>
        <taxon>Metazoa</taxon>
        <taxon>Ecdysozoa</taxon>
        <taxon>Arthropoda</taxon>
        <taxon>Crustacea</taxon>
        <taxon>Multicrustacea</taxon>
        <taxon>Malacostraca</taxon>
        <taxon>Eumalacostraca</taxon>
        <taxon>Eucarida</taxon>
        <taxon>Decapoda</taxon>
        <taxon>Pleocyemata</taxon>
        <taxon>Anomura</taxon>
        <taxon>Galatheoidea</taxon>
        <taxon>Porcellanidae</taxon>
        <taxon>Petrolisthes</taxon>
    </lineage>
</organism>
<feature type="compositionally biased region" description="Low complexity" evidence="4">
    <location>
        <begin position="351"/>
        <end position="367"/>
    </location>
</feature>
<feature type="compositionally biased region" description="Low complexity" evidence="4">
    <location>
        <begin position="573"/>
        <end position="599"/>
    </location>
</feature>
<dbReference type="SUPFAM" id="SSF48371">
    <property type="entry name" value="ARM repeat"/>
    <property type="match status" value="1"/>
</dbReference>
<dbReference type="PANTHER" id="PTHR23253">
    <property type="entry name" value="EUKARYOTIC TRANSLATION INITIATION FACTOR 4 GAMMA"/>
    <property type="match status" value="1"/>
</dbReference>
<dbReference type="Pfam" id="PF02854">
    <property type="entry name" value="MIF4G"/>
    <property type="match status" value="1"/>
</dbReference>
<feature type="compositionally biased region" description="Polar residues" evidence="4">
    <location>
        <begin position="560"/>
        <end position="572"/>
    </location>
</feature>
<feature type="region of interest" description="Disordered" evidence="4">
    <location>
        <begin position="244"/>
        <end position="779"/>
    </location>
</feature>
<keyword evidence="3" id="KW-0648">Protein biosynthesis</keyword>
<evidence type="ECO:0000256" key="3">
    <source>
        <dbReference type="ARBA" id="ARBA00022917"/>
    </source>
</evidence>
<evidence type="ECO:0000259" key="5">
    <source>
        <dbReference type="Pfam" id="PF02854"/>
    </source>
</evidence>
<dbReference type="InterPro" id="IPR003890">
    <property type="entry name" value="MIF4G-like_typ-3"/>
</dbReference>
<feature type="compositionally biased region" description="Low complexity" evidence="4">
    <location>
        <begin position="310"/>
        <end position="326"/>
    </location>
</feature>
<feature type="compositionally biased region" description="Low complexity" evidence="4">
    <location>
        <begin position="427"/>
        <end position="546"/>
    </location>
</feature>
<evidence type="ECO:0000313" key="6">
    <source>
        <dbReference type="EMBL" id="KAK4291306.1"/>
    </source>
</evidence>
<feature type="compositionally biased region" description="Polar residues" evidence="4">
    <location>
        <begin position="873"/>
        <end position="894"/>
    </location>
</feature>
<dbReference type="Proteomes" id="UP001292094">
    <property type="component" value="Unassembled WGS sequence"/>
</dbReference>
<evidence type="ECO:0000256" key="4">
    <source>
        <dbReference type="SAM" id="MobiDB-lite"/>
    </source>
</evidence>
<protein>
    <recommendedName>
        <fullName evidence="5">MIF4G domain-containing protein</fullName>
    </recommendedName>
</protein>
<keyword evidence="7" id="KW-1185">Reference proteome</keyword>
<name>A0AAE1TNA0_9EUCA</name>
<feature type="compositionally biased region" description="Polar residues" evidence="4">
    <location>
        <begin position="77"/>
        <end position="101"/>
    </location>
</feature>